<dbReference type="SUPFAM" id="SSF49464">
    <property type="entry name" value="Carboxypeptidase regulatory domain-like"/>
    <property type="match status" value="1"/>
</dbReference>
<dbReference type="InterPro" id="IPR008969">
    <property type="entry name" value="CarboxyPept-like_regulatory"/>
</dbReference>
<dbReference type="Gene3D" id="2.40.170.20">
    <property type="entry name" value="TonB-dependent receptor, beta-barrel domain"/>
    <property type="match status" value="1"/>
</dbReference>
<dbReference type="Gene3D" id="2.170.130.10">
    <property type="entry name" value="TonB-dependent receptor, plug domain"/>
    <property type="match status" value="1"/>
</dbReference>
<evidence type="ECO:0000256" key="3">
    <source>
        <dbReference type="ARBA" id="ARBA00022452"/>
    </source>
</evidence>
<dbReference type="NCBIfam" id="TIGR04057">
    <property type="entry name" value="SusC_RagA_signa"/>
    <property type="match status" value="1"/>
</dbReference>
<feature type="domain" description="TonB-dependent receptor plug" evidence="11">
    <location>
        <begin position="112"/>
        <end position="219"/>
    </location>
</feature>
<evidence type="ECO:0000256" key="8">
    <source>
        <dbReference type="PROSITE-ProRule" id="PRU01360"/>
    </source>
</evidence>
<name>A0A1G8FT24_BACOV</name>
<dbReference type="PROSITE" id="PS52016">
    <property type="entry name" value="TONB_DEPENDENT_REC_3"/>
    <property type="match status" value="1"/>
</dbReference>
<keyword evidence="5 9" id="KW-0798">TonB box</keyword>
<evidence type="ECO:0000256" key="6">
    <source>
        <dbReference type="ARBA" id="ARBA00023136"/>
    </source>
</evidence>
<dbReference type="InterPro" id="IPR023997">
    <property type="entry name" value="TonB-dep_OMP_SusC/RagA_CS"/>
</dbReference>
<organism evidence="12 13">
    <name type="scientific">Bacteroides ovatus</name>
    <dbReference type="NCBI Taxonomy" id="28116"/>
    <lineage>
        <taxon>Bacteria</taxon>
        <taxon>Pseudomonadati</taxon>
        <taxon>Bacteroidota</taxon>
        <taxon>Bacteroidia</taxon>
        <taxon>Bacteroidales</taxon>
        <taxon>Bacteroidaceae</taxon>
        <taxon>Bacteroides</taxon>
    </lineage>
</organism>
<evidence type="ECO:0000256" key="1">
    <source>
        <dbReference type="ARBA" id="ARBA00004571"/>
    </source>
</evidence>
<proteinExistence type="inferred from homology"/>
<dbReference type="Pfam" id="PF13715">
    <property type="entry name" value="CarbopepD_reg_2"/>
    <property type="match status" value="1"/>
</dbReference>
<sequence length="1018" mass="113417">MKRVNTILFLLFLLLGETVIAQNITITGVVSDKLGPVPGASIVVKGTKTGLTTDLEGRFSITAAPNAQIVISCMGYKPVTIDVKGSRHKEVTLHEMTQNLDEVVVVGYGSMKKRDITGAIVSVSAKDIESSQPIDLSTALQGKISGLDIMTSSEPGSSSTFRIRGTSTLSEGGSNPLFVVDGMEVDNIDDLNPRDIASVEVLKDAASTAIYGSRSANGVVIITTKQGESSKPRISVNYALTQSSISKTLPQMNRMQGLEYEALRSYMSGGKATSISRDSLNPMKIEDHNYQDLIFRTAYTHQLDASIAGAEKKVKYYLSLGYLGAEGIQINTYNKRLSSRINVTYDATPRLSIGSRIYLALTNQRKATSESRNRIFQRPANYPIYAPDGSFLENIGNISNPVAESVMGKNDYRKYTANIYEYIQYSFTKNLVLKSSIAANFNLEKYARFRPEILTTDKRRSAINKETLYSGWTHEDVLTYSKKFKSGHSMTLMGGFSLRESNVDVTGLSVTDNITDALEISNTFEGVNMNDTKATWSRNRMSSFFGRASYSYKSRYLFNSNLRYDGSSRFGRDNRWAFFPSVSLGWRFSDEKFLKWAQPVLHDGKLRVSYGVTGNQAAGDFASLGLYTTNYYADSPGIYPNQLSNVNLGWEETKQTNIGLDIMFLDGRISLNVDYYNKKTNDVLYKVPLPQTCGFSSSFKNVGDVENKGWEIAVSSDNIQTKNFSWSTNLSLSFNKNMIVSIPEGGRQIVNNVFLIDQGYAVGTIYGWKAKGIFPYTESNAFTPEWKQLTPVFDEKDHFVRYELDGKEYTGDIKKMTANNAVLEGGDVMWDDVNKDGVIDAEDRQVLGCGQPKVTGGFNNEFTYKGLTLSFFFTFAFGGDVYNAYEQIRSEHRWSSLNRGNPINIANSWKAPGDIAKFPRPIGTLAQDNTRAESSLWVEDGSYIRLKNIRLAYTLPKKWAKKIKMESVSVSAMMQNFFTWTNYSGFDPEVPGTGFAIGNDSRSYPRSKELLFGLNVNF</sequence>
<dbReference type="InterPro" id="IPR000531">
    <property type="entry name" value="Beta-barrel_TonB"/>
</dbReference>
<dbReference type="InterPro" id="IPR012910">
    <property type="entry name" value="Plug_dom"/>
</dbReference>
<comment type="similarity">
    <text evidence="8 9">Belongs to the TonB-dependent receptor family.</text>
</comment>
<protein>
    <submittedName>
        <fullName evidence="12">TonB-linked outer membrane protein, SusC/RagA family</fullName>
    </submittedName>
</protein>
<dbReference type="InterPro" id="IPR036942">
    <property type="entry name" value="Beta-barrel_TonB_sf"/>
</dbReference>
<evidence type="ECO:0000256" key="7">
    <source>
        <dbReference type="ARBA" id="ARBA00023237"/>
    </source>
</evidence>
<keyword evidence="6 8" id="KW-0472">Membrane</keyword>
<dbReference type="AlphaFoldDB" id="A0A1G8FT24"/>
<reference evidence="12 13" key="1">
    <citation type="submission" date="2016-10" db="EMBL/GenBank/DDBJ databases">
        <authorList>
            <person name="de Groot N.N."/>
        </authorList>
    </citation>
    <scope>NUCLEOTIDE SEQUENCE [LARGE SCALE GENOMIC DNA]</scope>
    <source>
        <strain evidence="12 13">NLAE-zl-C57</strain>
    </source>
</reference>
<dbReference type="GO" id="GO:0009279">
    <property type="term" value="C:cell outer membrane"/>
    <property type="evidence" value="ECO:0007669"/>
    <property type="project" value="UniProtKB-SubCell"/>
</dbReference>
<evidence type="ECO:0000256" key="5">
    <source>
        <dbReference type="ARBA" id="ARBA00023077"/>
    </source>
</evidence>
<dbReference type="RefSeq" id="WP_074637255.1">
    <property type="nucleotide sequence ID" value="NZ_FNDO01000015.1"/>
</dbReference>
<keyword evidence="3 8" id="KW-1134">Transmembrane beta strand</keyword>
<dbReference type="Proteomes" id="UP000181870">
    <property type="component" value="Unassembled WGS sequence"/>
</dbReference>
<dbReference type="InterPro" id="IPR023996">
    <property type="entry name" value="TonB-dep_OMP_SusC/RagA"/>
</dbReference>
<accession>A0A1G8FT24</accession>
<evidence type="ECO:0000256" key="2">
    <source>
        <dbReference type="ARBA" id="ARBA00022448"/>
    </source>
</evidence>
<evidence type="ECO:0000313" key="13">
    <source>
        <dbReference type="Proteomes" id="UP000181870"/>
    </source>
</evidence>
<evidence type="ECO:0000259" key="11">
    <source>
        <dbReference type="Pfam" id="PF07715"/>
    </source>
</evidence>
<dbReference type="SUPFAM" id="SSF56935">
    <property type="entry name" value="Porins"/>
    <property type="match status" value="1"/>
</dbReference>
<dbReference type="InterPro" id="IPR039426">
    <property type="entry name" value="TonB-dep_rcpt-like"/>
</dbReference>
<evidence type="ECO:0000259" key="10">
    <source>
        <dbReference type="Pfam" id="PF00593"/>
    </source>
</evidence>
<keyword evidence="7 8" id="KW-0998">Cell outer membrane</keyword>
<keyword evidence="2 8" id="KW-0813">Transport</keyword>
<evidence type="ECO:0000256" key="9">
    <source>
        <dbReference type="RuleBase" id="RU003357"/>
    </source>
</evidence>
<dbReference type="NCBIfam" id="TIGR04056">
    <property type="entry name" value="OMP_RagA_SusC"/>
    <property type="match status" value="1"/>
</dbReference>
<evidence type="ECO:0000313" key="12">
    <source>
        <dbReference type="EMBL" id="SDH85289.1"/>
    </source>
</evidence>
<comment type="subcellular location">
    <subcellularLocation>
        <location evidence="1 8">Cell outer membrane</location>
        <topology evidence="1 8">Multi-pass membrane protein</topology>
    </subcellularLocation>
</comment>
<gene>
    <name evidence="12" type="ORF">SAMN05192582_101530</name>
</gene>
<dbReference type="Gene3D" id="2.60.40.1120">
    <property type="entry name" value="Carboxypeptidase-like, regulatory domain"/>
    <property type="match status" value="1"/>
</dbReference>
<dbReference type="Pfam" id="PF00593">
    <property type="entry name" value="TonB_dep_Rec_b-barrel"/>
    <property type="match status" value="1"/>
</dbReference>
<dbReference type="InterPro" id="IPR037066">
    <property type="entry name" value="Plug_dom_sf"/>
</dbReference>
<keyword evidence="4 8" id="KW-0812">Transmembrane</keyword>
<dbReference type="Pfam" id="PF07715">
    <property type="entry name" value="Plug"/>
    <property type="match status" value="1"/>
</dbReference>
<evidence type="ECO:0000256" key="4">
    <source>
        <dbReference type="ARBA" id="ARBA00022692"/>
    </source>
</evidence>
<feature type="domain" description="TonB-dependent receptor-like beta-barrel" evidence="10">
    <location>
        <begin position="371"/>
        <end position="742"/>
    </location>
</feature>
<dbReference type="EMBL" id="FNDO01000015">
    <property type="protein sequence ID" value="SDH85289.1"/>
    <property type="molecule type" value="Genomic_DNA"/>
</dbReference>